<reference evidence="1" key="1">
    <citation type="submission" date="2021-02" db="EMBL/GenBank/DDBJ databases">
        <authorList>
            <person name="Nieuwenhuis M."/>
            <person name="Van De Peppel L.J.J."/>
        </authorList>
    </citation>
    <scope>NUCLEOTIDE SEQUENCE</scope>
    <source>
        <strain evidence="1">D49</strain>
    </source>
</reference>
<organism evidence="1 2">
    <name type="scientific">Sphagnurus paluster</name>
    <dbReference type="NCBI Taxonomy" id="117069"/>
    <lineage>
        <taxon>Eukaryota</taxon>
        <taxon>Fungi</taxon>
        <taxon>Dikarya</taxon>
        <taxon>Basidiomycota</taxon>
        <taxon>Agaricomycotina</taxon>
        <taxon>Agaricomycetes</taxon>
        <taxon>Agaricomycetidae</taxon>
        <taxon>Agaricales</taxon>
        <taxon>Tricholomatineae</taxon>
        <taxon>Lyophyllaceae</taxon>
        <taxon>Sphagnurus</taxon>
    </lineage>
</organism>
<accession>A0A9P7K3H9</accession>
<proteinExistence type="predicted"/>
<dbReference type="InterPro" id="IPR011333">
    <property type="entry name" value="SKP1/BTB/POZ_sf"/>
</dbReference>
<comment type="caution">
    <text evidence="1">The sequence shown here is derived from an EMBL/GenBank/DDBJ whole genome shotgun (WGS) entry which is preliminary data.</text>
</comment>
<dbReference type="Proteomes" id="UP000717328">
    <property type="component" value="Unassembled WGS sequence"/>
</dbReference>
<dbReference type="SUPFAM" id="SSF54695">
    <property type="entry name" value="POZ domain"/>
    <property type="match status" value="1"/>
</dbReference>
<evidence type="ECO:0008006" key="3">
    <source>
        <dbReference type="Google" id="ProtNLM"/>
    </source>
</evidence>
<protein>
    <recommendedName>
        <fullName evidence="3">BTB domain-containing protein</fullName>
    </recommendedName>
</protein>
<dbReference type="Gene3D" id="3.30.710.10">
    <property type="entry name" value="Potassium Channel Kv1.1, Chain A"/>
    <property type="match status" value="1"/>
</dbReference>
<keyword evidence="2" id="KW-1185">Reference proteome</keyword>
<gene>
    <name evidence="1" type="ORF">H0H81_011402</name>
</gene>
<reference evidence="1" key="2">
    <citation type="submission" date="2021-10" db="EMBL/GenBank/DDBJ databases">
        <title>Phylogenomics reveals ancestral predisposition of the termite-cultivated fungus Termitomyces towards a domesticated lifestyle.</title>
        <authorList>
            <person name="Auxier B."/>
            <person name="Grum-Grzhimaylo A."/>
            <person name="Cardenas M.E."/>
            <person name="Lodge J.D."/>
            <person name="Laessoe T."/>
            <person name="Pedersen O."/>
            <person name="Smith M.E."/>
            <person name="Kuyper T.W."/>
            <person name="Franco-Molano E.A."/>
            <person name="Baroni T.J."/>
            <person name="Aanen D.K."/>
        </authorList>
    </citation>
    <scope>NUCLEOTIDE SEQUENCE</scope>
    <source>
        <strain evidence="1">D49</strain>
    </source>
</reference>
<dbReference type="EMBL" id="JABCKI010006102">
    <property type="protein sequence ID" value="KAG5635398.1"/>
    <property type="molecule type" value="Genomic_DNA"/>
</dbReference>
<sequence>MAEITKVESEDQPPAISTQFCATDADVIFQSKDGFRFLIHRRNLETPFPPSEFETQGEVVNLSEDSNTLELLFQFIYPKRLPDMDKINYATVALLAEAADKYEVFSAMYVCNTRLRYVLGHVHCQCQIIYV</sequence>
<evidence type="ECO:0000313" key="2">
    <source>
        <dbReference type="Proteomes" id="UP000717328"/>
    </source>
</evidence>
<dbReference type="AlphaFoldDB" id="A0A9P7K3H9"/>
<evidence type="ECO:0000313" key="1">
    <source>
        <dbReference type="EMBL" id="KAG5635398.1"/>
    </source>
</evidence>
<name>A0A9P7K3H9_9AGAR</name>
<dbReference type="OrthoDB" id="3184970at2759"/>